<dbReference type="PANTHER" id="PTHR30244:SF34">
    <property type="entry name" value="DTDP-4-AMINO-4,6-DIDEOXYGALACTOSE TRANSAMINASE"/>
    <property type="match status" value="1"/>
</dbReference>
<evidence type="ECO:0000256" key="1">
    <source>
        <dbReference type="ARBA" id="ARBA00001933"/>
    </source>
</evidence>
<comment type="similarity">
    <text evidence="4">Belongs to the DegT/DnrJ/EryC1 family.</text>
</comment>
<dbReference type="GO" id="GO:0000271">
    <property type="term" value="P:polysaccharide biosynthetic process"/>
    <property type="evidence" value="ECO:0007669"/>
    <property type="project" value="TreeGrafter"/>
</dbReference>
<gene>
    <name evidence="5" type="ORF">G1H11_10390</name>
</gene>
<dbReference type="EMBL" id="JAAGOB010000005">
    <property type="protein sequence ID" value="NED95720.1"/>
    <property type="molecule type" value="Genomic_DNA"/>
</dbReference>
<name>A0A6N9YLC4_9ACTN</name>
<proteinExistence type="inferred from homology"/>
<dbReference type="RefSeq" id="WP_163818508.1">
    <property type="nucleotide sequence ID" value="NZ_JAAGOB010000005.1"/>
</dbReference>
<dbReference type="CDD" id="cd00616">
    <property type="entry name" value="AHBA_syn"/>
    <property type="match status" value="1"/>
</dbReference>
<sequence length="408" mass="42534">MTVHESTLALHGGPPALRDNDLPTWPVFGEAELSSVHDVIASGKWGSIHGDVVAGFEREFAAYQDAAHGICLANGTLAIAVALRAAGVGIGDEVIVPPYTFIATASAALFVGAVPVFADVDPATHLLDPHATEATITSRTKAVVVVHLAGRPADMDAFAEIGRRHGLAIIEDCAQAHGAAYKGRRVGAIGDVGTFSFQSSKNITAGEGGAVTTDDDALAATLYSLVNVGRVPGGGWYEHASVGYNLRLTELQAALLRAQLARHPALQDVRERNATLLSQALADVPGIRLAPENPDVTAHGRHLFVFRVPELGAGSVRDTAVKALAAEGLPGASAGYVPLHRNEALMREARAIADRLGQPYPLAELPAADQVSADTIWLPQAYLLGDEDQTRAIAAAVAKVVTGLRAAL</sequence>
<keyword evidence="5" id="KW-0032">Aminotransferase</keyword>
<dbReference type="InterPro" id="IPR000653">
    <property type="entry name" value="DegT/StrS_aminotransferase"/>
</dbReference>
<organism evidence="5 6">
    <name type="scientific">Phytoactinopolyspora alkaliphila</name>
    <dbReference type="NCBI Taxonomy" id="1783498"/>
    <lineage>
        <taxon>Bacteria</taxon>
        <taxon>Bacillati</taxon>
        <taxon>Actinomycetota</taxon>
        <taxon>Actinomycetes</taxon>
        <taxon>Jiangellales</taxon>
        <taxon>Jiangellaceae</taxon>
        <taxon>Phytoactinopolyspora</taxon>
    </lineage>
</organism>
<reference evidence="5 6" key="1">
    <citation type="submission" date="2020-02" db="EMBL/GenBank/DDBJ databases">
        <authorList>
            <person name="Li X.-J."/>
            <person name="Feng X.-M."/>
        </authorList>
    </citation>
    <scope>NUCLEOTIDE SEQUENCE [LARGE SCALE GENOMIC DNA]</scope>
    <source>
        <strain evidence="5 6">CGMCC 4.7225</strain>
    </source>
</reference>
<protein>
    <submittedName>
        <fullName evidence="5">DegT/DnrJ/EryC1/StrS family aminotransferase</fullName>
    </submittedName>
</protein>
<dbReference type="Pfam" id="PF01041">
    <property type="entry name" value="DegT_DnrJ_EryC1"/>
    <property type="match status" value="1"/>
</dbReference>
<keyword evidence="5" id="KW-0808">Transferase</keyword>
<evidence type="ECO:0000256" key="2">
    <source>
        <dbReference type="PIRSR" id="PIRSR000390-1"/>
    </source>
</evidence>
<comment type="cofactor">
    <cofactor evidence="1">
        <name>pyridoxal 5'-phosphate</name>
        <dbReference type="ChEBI" id="CHEBI:597326"/>
    </cofactor>
</comment>
<evidence type="ECO:0000256" key="3">
    <source>
        <dbReference type="PIRSR" id="PIRSR000390-2"/>
    </source>
</evidence>
<feature type="active site" description="Proton acceptor" evidence="2">
    <location>
        <position position="201"/>
    </location>
</feature>
<evidence type="ECO:0000313" key="5">
    <source>
        <dbReference type="EMBL" id="NED95720.1"/>
    </source>
</evidence>
<dbReference type="InterPro" id="IPR015421">
    <property type="entry name" value="PyrdxlP-dep_Trfase_major"/>
</dbReference>
<dbReference type="Gene3D" id="3.90.1150.10">
    <property type="entry name" value="Aspartate Aminotransferase, domain 1"/>
    <property type="match status" value="1"/>
</dbReference>
<dbReference type="AlphaFoldDB" id="A0A6N9YLC4"/>
<evidence type="ECO:0000256" key="4">
    <source>
        <dbReference type="RuleBase" id="RU004508"/>
    </source>
</evidence>
<dbReference type="Proteomes" id="UP000469185">
    <property type="component" value="Unassembled WGS sequence"/>
</dbReference>
<dbReference type="Gene3D" id="3.40.640.10">
    <property type="entry name" value="Type I PLP-dependent aspartate aminotransferase-like (Major domain)"/>
    <property type="match status" value="1"/>
</dbReference>
<comment type="caution">
    <text evidence="5">The sequence shown here is derived from an EMBL/GenBank/DDBJ whole genome shotgun (WGS) entry which is preliminary data.</text>
</comment>
<dbReference type="GO" id="GO:0008483">
    <property type="term" value="F:transaminase activity"/>
    <property type="evidence" value="ECO:0007669"/>
    <property type="project" value="UniProtKB-KW"/>
</dbReference>
<dbReference type="PANTHER" id="PTHR30244">
    <property type="entry name" value="TRANSAMINASE"/>
    <property type="match status" value="1"/>
</dbReference>
<dbReference type="GO" id="GO:0030170">
    <property type="term" value="F:pyridoxal phosphate binding"/>
    <property type="evidence" value="ECO:0007669"/>
    <property type="project" value="TreeGrafter"/>
</dbReference>
<keyword evidence="6" id="KW-1185">Reference proteome</keyword>
<evidence type="ECO:0000313" key="6">
    <source>
        <dbReference type="Proteomes" id="UP000469185"/>
    </source>
</evidence>
<accession>A0A6N9YLC4</accession>
<feature type="modified residue" description="N6-(pyridoxal phosphate)lysine" evidence="3">
    <location>
        <position position="201"/>
    </location>
</feature>
<dbReference type="SUPFAM" id="SSF53383">
    <property type="entry name" value="PLP-dependent transferases"/>
    <property type="match status" value="1"/>
</dbReference>
<dbReference type="PIRSF" id="PIRSF000390">
    <property type="entry name" value="PLP_StrS"/>
    <property type="match status" value="1"/>
</dbReference>
<keyword evidence="3 4" id="KW-0663">Pyridoxal phosphate</keyword>
<dbReference type="InterPro" id="IPR015424">
    <property type="entry name" value="PyrdxlP-dep_Trfase"/>
</dbReference>
<dbReference type="InterPro" id="IPR015422">
    <property type="entry name" value="PyrdxlP-dep_Trfase_small"/>
</dbReference>